<evidence type="ECO:0000259" key="3">
    <source>
        <dbReference type="Pfam" id="PF13505"/>
    </source>
</evidence>
<feature type="signal peptide" evidence="2">
    <location>
        <begin position="1"/>
        <end position="20"/>
    </location>
</feature>
<dbReference type="Gene3D" id="2.40.160.20">
    <property type="match status" value="1"/>
</dbReference>
<sequence length="179" mass="18212">MWRRTVVLLTLLLAAAALSAQTPKIGLGGFGGLSIPVVQDDQASGTEFGIRARVKLPIVTVEPNVSFAKWGKADPPEGITDMPDGSKVTSFGIDALLGGAPGVPGFKPFFVIGGASYKVKNDDTGYDESKLGFSAGLGVMLGLAAKLDLDVRGKAVVIPTDGGGSKKAVSVTAGVAVNL</sequence>
<dbReference type="AlphaFoldDB" id="A0A855WYI4"/>
<protein>
    <recommendedName>
        <fullName evidence="3">Outer membrane protein beta-barrel domain-containing protein</fullName>
    </recommendedName>
</protein>
<dbReference type="InterPro" id="IPR011250">
    <property type="entry name" value="OMP/PagP_B-barrel"/>
</dbReference>
<evidence type="ECO:0000256" key="1">
    <source>
        <dbReference type="ARBA" id="ARBA00022729"/>
    </source>
</evidence>
<feature type="chain" id="PRO_5032868143" description="Outer membrane protein beta-barrel domain-containing protein" evidence="2">
    <location>
        <begin position="21"/>
        <end position="179"/>
    </location>
</feature>
<dbReference type="EMBL" id="PQAP01000197">
    <property type="protein sequence ID" value="PWB68531.1"/>
    <property type="molecule type" value="Genomic_DNA"/>
</dbReference>
<reference evidence="4 5" key="1">
    <citation type="journal article" date="2018" name="ISME J.">
        <title>A methanotrophic archaeon couples anaerobic oxidation of methane to Fe(III) reduction.</title>
        <authorList>
            <person name="Cai C."/>
            <person name="Leu A.O."/>
            <person name="Xie G.J."/>
            <person name="Guo J."/>
            <person name="Feng Y."/>
            <person name="Zhao J.X."/>
            <person name="Tyson G.W."/>
            <person name="Yuan Z."/>
            <person name="Hu S."/>
        </authorList>
    </citation>
    <scope>NUCLEOTIDE SEQUENCE [LARGE SCALE GENOMIC DNA]</scope>
    <source>
        <strain evidence="4">FeB_12</strain>
    </source>
</reference>
<accession>A0A855WYI4</accession>
<comment type="caution">
    <text evidence="4">The sequence shown here is derived from an EMBL/GenBank/DDBJ whole genome shotgun (WGS) entry which is preliminary data.</text>
</comment>
<evidence type="ECO:0000313" key="4">
    <source>
        <dbReference type="EMBL" id="PWB68531.1"/>
    </source>
</evidence>
<keyword evidence="1 2" id="KW-0732">Signal</keyword>
<evidence type="ECO:0000313" key="5">
    <source>
        <dbReference type="Proteomes" id="UP000250918"/>
    </source>
</evidence>
<gene>
    <name evidence="4" type="ORF">C3F09_11475</name>
</gene>
<dbReference type="Pfam" id="PF13505">
    <property type="entry name" value="OMP_b-brl"/>
    <property type="match status" value="1"/>
</dbReference>
<proteinExistence type="predicted"/>
<evidence type="ECO:0000256" key="2">
    <source>
        <dbReference type="SAM" id="SignalP"/>
    </source>
</evidence>
<feature type="domain" description="Outer membrane protein beta-barrel" evidence="3">
    <location>
        <begin position="6"/>
        <end position="159"/>
    </location>
</feature>
<dbReference type="Proteomes" id="UP000250918">
    <property type="component" value="Unassembled WGS sequence"/>
</dbReference>
<dbReference type="SUPFAM" id="SSF56925">
    <property type="entry name" value="OMPA-like"/>
    <property type="match status" value="1"/>
</dbReference>
<name>A0A855WYI4_9BACT</name>
<dbReference type="InterPro" id="IPR027385">
    <property type="entry name" value="Beta-barrel_OMP"/>
</dbReference>
<organism evidence="4 5">
    <name type="scientific">candidate division GN15 bacterium</name>
    <dbReference type="NCBI Taxonomy" id="2072418"/>
    <lineage>
        <taxon>Bacteria</taxon>
        <taxon>candidate division GN15</taxon>
    </lineage>
</organism>